<sequence>MKSATTALEKLRAHWPDQTDALLVMEPHNRRYLAGFTGTAGFLLITRQEEIVVTDFRYWEQAQQQSPQWKLYRQQGPWVKALQEIVTPSGWKNIALEYNHINLAQKEILTKALPDVTWTNQEGLLERIRSVKDIAEQEKVARAVALADQGYEHILAYMKERFRSSIPLTEKEVALELEFYLRKEGAEGIAFDFIVASGLRSALPHGVATDKVIEAGELVTIDFGCRLDGYCSDTTRTFVMAKATEEQQKVYRTVLEAQQRALDFIGPGRKGSEVDAVARDSITKAGYGDYFGHGLGHGVGLVVHEKPQLSPSSKDILEVGQVVTIEPGIYIPHWGGVRIEDMVIITEEGCRNLTSAPKTSELTIIE</sequence>
<evidence type="ECO:0000256" key="1">
    <source>
        <dbReference type="ARBA" id="ARBA00022723"/>
    </source>
</evidence>
<dbReference type="PRINTS" id="PR00599">
    <property type="entry name" value="MAPEPTIDASE"/>
</dbReference>
<dbReference type="InterPro" id="IPR000994">
    <property type="entry name" value="Pept_M24"/>
</dbReference>
<gene>
    <name evidence="5" type="ORF">FTV88_0388</name>
</gene>
<dbReference type="InterPro" id="IPR029149">
    <property type="entry name" value="Creatin/AminoP/Spt16_N"/>
</dbReference>
<dbReference type="PANTHER" id="PTHR46112:SF3">
    <property type="entry name" value="AMINOPEPTIDASE YPDF"/>
    <property type="match status" value="1"/>
</dbReference>
<dbReference type="CDD" id="cd01092">
    <property type="entry name" value="APP-like"/>
    <property type="match status" value="1"/>
</dbReference>
<dbReference type="SUPFAM" id="SSF55920">
    <property type="entry name" value="Creatinase/aminopeptidase"/>
    <property type="match status" value="1"/>
</dbReference>
<dbReference type="KEGG" id="hcv:FTV88_0388"/>
<proteinExistence type="predicted"/>
<dbReference type="AlphaFoldDB" id="A0A5Q2MWD2"/>
<dbReference type="Pfam" id="PF00557">
    <property type="entry name" value="Peptidase_M24"/>
    <property type="match status" value="1"/>
</dbReference>
<organism evidence="5 6">
    <name type="scientific">Heliorestis convoluta</name>
    <dbReference type="NCBI Taxonomy" id="356322"/>
    <lineage>
        <taxon>Bacteria</taxon>
        <taxon>Bacillati</taxon>
        <taxon>Bacillota</taxon>
        <taxon>Clostridia</taxon>
        <taxon>Eubacteriales</taxon>
        <taxon>Heliobacteriaceae</taxon>
        <taxon>Heliorestis</taxon>
    </lineage>
</organism>
<evidence type="ECO:0000313" key="6">
    <source>
        <dbReference type="Proteomes" id="UP000366051"/>
    </source>
</evidence>
<feature type="domain" description="Creatinase N-terminal" evidence="4">
    <location>
        <begin position="18"/>
        <end position="131"/>
    </location>
</feature>
<reference evidence="6" key="1">
    <citation type="submission" date="2019-11" db="EMBL/GenBank/DDBJ databases">
        <title>Genome sequence of Heliorestis convoluta strain HH, an alkaliphilic and minimalistic phototrophic bacterium from a soda lake in Egypt.</title>
        <authorList>
            <person name="Dewey E.D."/>
            <person name="Stokes L.M."/>
            <person name="Burchell B.M."/>
            <person name="Shaffer K.N."/>
            <person name="Huntington A.M."/>
            <person name="Baker J.M."/>
            <person name="Nadendla S."/>
            <person name="Giglio M.G."/>
            <person name="Touchman J.W."/>
            <person name="Blankenship R.E."/>
            <person name="Madigan M.T."/>
            <person name="Sattley W.M."/>
        </authorList>
    </citation>
    <scope>NUCLEOTIDE SEQUENCE [LARGE SCALE GENOMIC DNA]</scope>
    <source>
        <strain evidence="6">HH</strain>
    </source>
</reference>
<evidence type="ECO:0000259" key="4">
    <source>
        <dbReference type="Pfam" id="PF01321"/>
    </source>
</evidence>
<dbReference type="GO" id="GO:0046872">
    <property type="term" value="F:metal ion binding"/>
    <property type="evidence" value="ECO:0007669"/>
    <property type="project" value="UniProtKB-KW"/>
</dbReference>
<dbReference type="InterPro" id="IPR001131">
    <property type="entry name" value="Peptidase_M24B_aminopep-P_CS"/>
</dbReference>
<evidence type="ECO:0000256" key="2">
    <source>
        <dbReference type="ARBA" id="ARBA00022801"/>
    </source>
</evidence>
<dbReference type="GO" id="GO:0008235">
    <property type="term" value="F:metalloexopeptidase activity"/>
    <property type="evidence" value="ECO:0007669"/>
    <property type="project" value="UniProtKB-ARBA"/>
</dbReference>
<dbReference type="InterPro" id="IPR036005">
    <property type="entry name" value="Creatinase/aminopeptidase-like"/>
</dbReference>
<evidence type="ECO:0000259" key="3">
    <source>
        <dbReference type="Pfam" id="PF00557"/>
    </source>
</evidence>
<keyword evidence="2" id="KW-0378">Hydrolase</keyword>
<dbReference type="PROSITE" id="PS00491">
    <property type="entry name" value="PROLINE_PEPTIDASE"/>
    <property type="match status" value="1"/>
</dbReference>
<dbReference type="Gene3D" id="3.90.230.10">
    <property type="entry name" value="Creatinase/methionine aminopeptidase superfamily"/>
    <property type="match status" value="1"/>
</dbReference>
<accession>A0A5Q2MWD2</accession>
<dbReference type="InterPro" id="IPR000587">
    <property type="entry name" value="Creatinase_N"/>
</dbReference>
<feature type="domain" description="Peptidase M24" evidence="3">
    <location>
        <begin position="139"/>
        <end position="347"/>
    </location>
</feature>
<keyword evidence="6" id="KW-1185">Reference proteome</keyword>
<keyword evidence="1" id="KW-0479">Metal-binding</keyword>
<dbReference type="Pfam" id="PF01321">
    <property type="entry name" value="Creatinase_N"/>
    <property type="match status" value="1"/>
</dbReference>
<dbReference type="InterPro" id="IPR001714">
    <property type="entry name" value="Pept_M24_MAP"/>
</dbReference>
<evidence type="ECO:0000313" key="5">
    <source>
        <dbReference type="EMBL" id="QGG46567.1"/>
    </source>
</evidence>
<dbReference type="PANTHER" id="PTHR46112">
    <property type="entry name" value="AMINOPEPTIDASE"/>
    <property type="match status" value="1"/>
</dbReference>
<dbReference type="GO" id="GO:0004177">
    <property type="term" value="F:aminopeptidase activity"/>
    <property type="evidence" value="ECO:0007669"/>
    <property type="project" value="UniProtKB-ARBA"/>
</dbReference>
<dbReference type="InterPro" id="IPR050659">
    <property type="entry name" value="Peptidase_M24B"/>
</dbReference>
<dbReference type="Gene3D" id="3.40.350.10">
    <property type="entry name" value="Creatinase/prolidase N-terminal domain"/>
    <property type="match status" value="1"/>
</dbReference>
<dbReference type="Proteomes" id="UP000366051">
    <property type="component" value="Chromosome"/>
</dbReference>
<dbReference type="RefSeq" id="WP_243137257.1">
    <property type="nucleotide sequence ID" value="NZ_CP045875.1"/>
</dbReference>
<dbReference type="EMBL" id="CP045875">
    <property type="protein sequence ID" value="QGG46567.1"/>
    <property type="molecule type" value="Genomic_DNA"/>
</dbReference>
<protein>
    <submittedName>
        <fullName evidence="5">Metallopeptidase M24 family protein</fullName>
    </submittedName>
</protein>
<name>A0A5Q2MWD2_9FIRM</name>